<dbReference type="InterPro" id="IPR002797">
    <property type="entry name" value="Polysacc_synth"/>
</dbReference>
<feature type="transmembrane region" description="Helical" evidence="5">
    <location>
        <begin position="249"/>
        <end position="266"/>
    </location>
</feature>
<dbReference type="CDD" id="cd13128">
    <property type="entry name" value="MATE_Wzx_like"/>
    <property type="match status" value="1"/>
</dbReference>
<feature type="transmembrane region" description="Helical" evidence="5">
    <location>
        <begin position="354"/>
        <end position="377"/>
    </location>
</feature>
<proteinExistence type="predicted"/>
<reference evidence="6 7" key="1">
    <citation type="submission" date="2022-08" db="EMBL/GenBank/DDBJ databases">
        <title>Tractidigestivibacter montrealensis type strain KD21.</title>
        <authorList>
            <person name="Diop K."/>
            <person name="Richard C."/>
            <person name="Routy B."/>
        </authorList>
    </citation>
    <scope>NUCLEOTIDE SEQUENCE [LARGE SCALE GENOMIC DNA]</scope>
    <source>
        <strain evidence="6 7">KD21</strain>
    </source>
</reference>
<accession>A0ABT1Z558</accession>
<evidence type="ECO:0000256" key="4">
    <source>
        <dbReference type="ARBA" id="ARBA00023136"/>
    </source>
</evidence>
<feature type="transmembrane region" description="Helical" evidence="5">
    <location>
        <begin position="167"/>
        <end position="189"/>
    </location>
</feature>
<organism evidence="6 7">
    <name type="scientific">Tractidigestivibacter montrealensis</name>
    <dbReference type="NCBI Taxonomy" id="2972466"/>
    <lineage>
        <taxon>Bacteria</taxon>
        <taxon>Bacillati</taxon>
        <taxon>Actinomycetota</taxon>
        <taxon>Coriobacteriia</taxon>
        <taxon>Coriobacteriales</taxon>
        <taxon>Atopobiaceae</taxon>
        <taxon>Tractidigestivibacter</taxon>
    </lineage>
</organism>
<feature type="transmembrane region" description="Helical" evidence="5">
    <location>
        <begin position="112"/>
        <end position="132"/>
    </location>
</feature>
<feature type="transmembrane region" description="Helical" evidence="5">
    <location>
        <begin position="383"/>
        <end position="402"/>
    </location>
</feature>
<dbReference type="EMBL" id="JANSKA010000001">
    <property type="protein sequence ID" value="MCR9035351.1"/>
    <property type="molecule type" value="Genomic_DNA"/>
</dbReference>
<feature type="transmembrane region" description="Helical" evidence="5">
    <location>
        <begin position="85"/>
        <end position="106"/>
    </location>
</feature>
<evidence type="ECO:0000313" key="6">
    <source>
        <dbReference type="EMBL" id="MCR9035351.1"/>
    </source>
</evidence>
<feature type="transmembrane region" description="Helical" evidence="5">
    <location>
        <begin position="210"/>
        <end position="229"/>
    </location>
</feature>
<feature type="transmembrane region" description="Helical" evidence="5">
    <location>
        <begin position="144"/>
        <end position="161"/>
    </location>
</feature>
<evidence type="ECO:0000313" key="7">
    <source>
        <dbReference type="Proteomes" id="UP001204320"/>
    </source>
</evidence>
<feature type="transmembrane region" description="Helical" evidence="5">
    <location>
        <begin position="327"/>
        <end position="347"/>
    </location>
</feature>
<feature type="transmembrane region" description="Helical" evidence="5">
    <location>
        <begin position="443"/>
        <end position="465"/>
    </location>
</feature>
<sequence length="482" mass="52992">MPNSIKKNFAFNSAYQILNVIVPLITTPYLSRTIGASGNGVFTYTQSIANYFVLFAQLGITNYGVREIASCGDDRKSRSETFWNLFSMNLVVGIAVTAVYFLYAFAIGSNQLLISLIWSLWVIGSVVDVTWLLNGCQEFKVPMVRNFCTRLAGMLFIFAFVRSEGDTWAYVFAISAPYFINALLVWPFVKRYVDPVHPTWAKMLMHLKPNFMLFIPVIATSLYTLLDKVMLGGMAGMEQTGIYDYAEKISKMPLAIITALGAVVLPKMTEVIASGRQREAVNLVRETMWFMQACAMALTFGIIAVAPEFVPVFFGAGYEECVPLMEVLSLIIPLICASNVIGVQYLVPSHRDRGFTVSVLTGAAVNIVINLFAIPAAGAMGTAFATVAAEASVLLVQAQLVRGELPLLEHLRDALPFTLIGLCMLALIRAVHFILALAVLSPIVILVIEVVVGGLSYLAMSFVYCRVTRNSQFARLFPKLAK</sequence>
<dbReference type="PANTHER" id="PTHR43424:SF1">
    <property type="entry name" value="LOCUS PUTATIVE PROTEIN 1-RELATED"/>
    <property type="match status" value="1"/>
</dbReference>
<feature type="transmembrane region" description="Helical" evidence="5">
    <location>
        <begin position="414"/>
        <end position="437"/>
    </location>
</feature>
<evidence type="ECO:0000256" key="5">
    <source>
        <dbReference type="SAM" id="Phobius"/>
    </source>
</evidence>
<dbReference type="Pfam" id="PF01943">
    <property type="entry name" value="Polysacc_synt"/>
    <property type="match status" value="1"/>
</dbReference>
<comment type="caution">
    <text evidence="6">The sequence shown here is derived from an EMBL/GenBank/DDBJ whole genome shotgun (WGS) entry which is preliminary data.</text>
</comment>
<evidence type="ECO:0000256" key="2">
    <source>
        <dbReference type="ARBA" id="ARBA00022692"/>
    </source>
</evidence>
<dbReference type="RefSeq" id="WP_258498143.1">
    <property type="nucleotide sequence ID" value="NZ_JANSKA010000001.1"/>
</dbReference>
<evidence type="ECO:0000256" key="3">
    <source>
        <dbReference type="ARBA" id="ARBA00022989"/>
    </source>
</evidence>
<name>A0ABT1Z558_9ACTN</name>
<evidence type="ECO:0000256" key="1">
    <source>
        <dbReference type="ARBA" id="ARBA00004141"/>
    </source>
</evidence>
<dbReference type="Proteomes" id="UP001204320">
    <property type="component" value="Unassembled WGS sequence"/>
</dbReference>
<keyword evidence="3 5" id="KW-1133">Transmembrane helix</keyword>
<comment type="subcellular location">
    <subcellularLocation>
        <location evidence="1">Membrane</location>
        <topology evidence="1">Multi-pass membrane protein</topology>
    </subcellularLocation>
</comment>
<feature type="transmembrane region" description="Helical" evidence="5">
    <location>
        <begin position="287"/>
        <end position="307"/>
    </location>
</feature>
<keyword evidence="4 5" id="KW-0472">Membrane</keyword>
<keyword evidence="2 5" id="KW-0812">Transmembrane</keyword>
<dbReference type="PANTHER" id="PTHR43424">
    <property type="entry name" value="LOCUS PUTATIVE PROTEIN 1-RELATED"/>
    <property type="match status" value="1"/>
</dbReference>
<protein>
    <submittedName>
        <fullName evidence="6">Flippase</fullName>
    </submittedName>
</protein>
<keyword evidence="7" id="KW-1185">Reference proteome</keyword>
<dbReference type="InterPro" id="IPR052556">
    <property type="entry name" value="PolySynth_Transporter"/>
</dbReference>
<gene>
    <name evidence="6" type="ORF">NVS32_00045</name>
</gene>